<accession>A0ABY7HPN5</accession>
<organism evidence="2 3">
    <name type="scientific">Rouxiella chamberiensis</name>
    <dbReference type="NCBI Taxonomy" id="1513468"/>
    <lineage>
        <taxon>Bacteria</taxon>
        <taxon>Pseudomonadati</taxon>
        <taxon>Pseudomonadota</taxon>
        <taxon>Gammaproteobacteria</taxon>
        <taxon>Enterobacterales</taxon>
        <taxon>Yersiniaceae</taxon>
        <taxon>Rouxiella</taxon>
    </lineage>
</organism>
<protein>
    <submittedName>
        <fullName evidence="2">Uncharacterized protein</fullName>
    </submittedName>
</protein>
<sequence length="79" mass="8685">MKKALRLAVWMTGFTGIMLSSLSAAQAADGITPSAKDFAGMAQCKALQTKYPSLVGKKWWWVSAVIPKVSKHRPPRILR</sequence>
<evidence type="ECO:0000313" key="3">
    <source>
        <dbReference type="Proteomes" id="UP001164712"/>
    </source>
</evidence>
<evidence type="ECO:0000256" key="1">
    <source>
        <dbReference type="SAM" id="SignalP"/>
    </source>
</evidence>
<dbReference type="EMBL" id="CP114058">
    <property type="protein sequence ID" value="WAT01348.1"/>
    <property type="molecule type" value="Genomic_DNA"/>
</dbReference>
<feature type="signal peptide" evidence="1">
    <location>
        <begin position="1"/>
        <end position="27"/>
    </location>
</feature>
<dbReference type="Proteomes" id="UP001164712">
    <property type="component" value="Chromosome"/>
</dbReference>
<evidence type="ECO:0000313" key="2">
    <source>
        <dbReference type="EMBL" id="WAT01348.1"/>
    </source>
</evidence>
<feature type="chain" id="PRO_5046762134" evidence="1">
    <location>
        <begin position="28"/>
        <end position="79"/>
    </location>
</feature>
<reference evidence="2" key="1">
    <citation type="submission" date="2022-12" db="EMBL/GenBank/DDBJ databases">
        <title>Complete genome sequence of an Australian strain of Rouxiella badensis DAR84756 and resolution of the R. badensis DSM100043 and R. chamberiensis DSM28324 genomes.</title>
        <authorList>
            <person name="Paul S."/>
            <person name="Anderson P.J."/>
            <person name="Maynard G."/>
            <person name="Dyall-Smith M."/>
            <person name="Kudinha T."/>
        </authorList>
    </citation>
    <scope>NUCLEOTIDE SEQUENCE</scope>
    <source>
        <strain evidence="2">DSM 28324</strain>
    </source>
</reference>
<proteinExistence type="predicted"/>
<dbReference type="RefSeq" id="WP_269128022.1">
    <property type="nucleotide sequence ID" value="NZ_CP114058.1"/>
</dbReference>
<keyword evidence="1" id="KW-0732">Signal</keyword>
<keyword evidence="3" id="KW-1185">Reference proteome</keyword>
<name>A0ABY7HPN5_9GAMM</name>
<gene>
    <name evidence="2" type="ORF">O1V66_00520</name>
</gene>